<dbReference type="Proteomes" id="UP001557470">
    <property type="component" value="Unassembled WGS sequence"/>
</dbReference>
<dbReference type="InterPro" id="IPR000477">
    <property type="entry name" value="RT_dom"/>
</dbReference>
<proteinExistence type="predicted"/>
<accession>A0ABD0WEV3</accession>
<name>A0ABD0WEV3_UMBPY</name>
<dbReference type="PANTHER" id="PTHR33332">
    <property type="entry name" value="REVERSE TRANSCRIPTASE DOMAIN-CONTAINING PROTEIN"/>
    <property type="match status" value="1"/>
</dbReference>
<comment type="caution">
    <text evidence="2">The sequence shown here is derived from an EMBL/GenBank/DDBJ whole genome shotgun (WGS) entry which is preliminary data.</text>
</comment>
<dbReference type="Pfam" id="PF00078">
    <property type="entry name" value="RVT_1"/>
    <property type="match status" value="1"/>
</dbReference>
<reference evidence="2 3" key="1">
    <citation type="submission" date="2024-06" db="EMBL/GenBank/DDBJ databases">
        <authorList>
            <person name="Pan Q."/>
            <person name="Wen M."/>
            <person name="Jouanno E."/>
            <person name="Zahm M."/>
            <person name="Klopp C."/>
            <person name="Cabau C."/>
            <person name="Louis A."/>
            <person name="Berthelot C."/>
            <person name="Parey E."/>
            <person name="Roest Crollius H."/>
            <person name="Montfort J."/>
            <person name="Robinson-Rechavi M."/>
            <person name="Bouchez O."/>
            <person name="Lampietro C."/>
            <person name="Lopez Roques C."/>
            <person name="Donnadieu C."/>
            <person name="Postlethwait J."/>
            <person name="Bobe J."/>
            <person name="Verreycken H."/>
            <person name="Guiguen Y."/>
        </authorList>
    </citation>
    <scope>NUCLEOTIDE SEQUENCE [LARGE SCALE GENOMIC DNA]</scope>
    <source>
        <strain evidence="2">Up_M1</strain>
        <tissue evidence="2">Testis</tissue>
    </source>
</reference>
<dbReference type="EMBL" id="JAGEUA010000007">
    <property type="protein sequence ID" value="KAL0970199.1"/>
    <property type="molecule type" value="Genomic_DNA"/>
</dbReference>
<sequence length="381" mass="43749">MLTSLMAQPSRPSTIMVARLPPPRNCLSHCKIKFLKFRSLLLQLGHTGTPQDVMSISPDQLYLLAEFPSSRERNKHRMEHPLLFSLHMLPLGDVIREHNVNFHSYADDTQLYISIEPDDIDAISSLSRCLIAINNWMRVNFLKLNEYKTEILLVGPKVKREKISMNLGNLTSLIKPEVRSLGVIIDSDLSFTSHLNKMTKTSYFHLRNIAKVRPFITQKDAEKLIHAFVTTRLDYCNALLTGLPKKYLDKIQLVQNSAARLLTRTKRRDHITPVLKSLHWLPVSHRIDFKVLLLVYKTLNGSGPAYFTESLKSYVPQRALRSSTANLLMIQKSTHRKIGDAAFFKYAPKLWNTIPKNIKEAPSIDIFKKLLKTYLFTIAFN</sequence>
<feature type="domain" description="Reverse transcriptase" evidence="1">
    <location>
        <begin position="81"/>
        <end position="184"/>
    </location>
</feature>
<dbReference type="AlphaFoldDB" id="A0ABD0WEV3"/>
<organism evidence="2 3">
    <name type="scientific">Umbra pygmaea</name>
    <name type="common">Eastern mudminnow</name>
    <dbReference type="NCBI Taxonomy" id="75934"/>
    <lineage>
        <taxon>Eukaryota</taxon>
        <taxon>Metazoa</taxon>
        <taxon>Chordata</taxon>
        <taxon>Craniata</taxon>
        <taxon>Vertebrata</taxon>
        <taxon>Euteleostomi</taxon>
        <taxon>Actinopterygii</taxon>
        <taxon>Neopterygii</taxon>
        <taxon>Teleostei</taxon>
        <taxon>Protacanthopterygii</taxon>
        <taxon>Esociformes</taxon>
        <taxon>Umbridae</taxon>
        <taxon>Umbra</taxon>
    </lineage>
</organism>
<evidence type="ECO:0000313" key="2">
    <source>
        <dbReference type="EMBL" id="KAL0970199.1"/>
    </source>
</evidence>
<keyword evidence="3" id="KW-1185">Reference proteome</keyword>
<gene>
    <name evidence="2" type="ORF">UPYG_G00238640</name>
</gene>
<evidence type="ECO:0000259" key="1">
    <source>
        <dbReference type="Pfam" id="PF00078"/>
    </source>
</evidence>
<protein>
    <recommendedName>
        <fullName evidence="1">Reverse transcriptase domain-containing protein</fullName>
    </recommendedName>
</protein>
<evidence type="ECO:0000313" key="3">
    <source>
        <dbReference type="Proteomes" id="UP001557470"/>
    </source>
</evidence>